<dbReference type="InterPro" id="IPR006109">
    <property type="entry name" value="G3P_DH_NAD-dep_C"/>
</dbReference>
<comment type="catalytic activity">
    <reaction evidence="13">
        <text>sn-glycerol 3-phosphate + NAD(+) = dihydroxyacetone phosphate + NADH + H(+)</text>
        <dbReference type="Rhea" id="RHEA:11092"/>
        <dbReference type="ChEBI" id="CHEBI:15378"/>
        <dbReference type="ChEBI" id="CHEBI:57540"/>
        <dbReference type="ChEBI" id="CHEBI:57597"/>
        <dbReference type="ChEBI" id="CHEBI:57642"/>
        <dbReference type="ChEBI" id="CHEBI:57945"/>
        <dbReference type="EC" id="1.1.1.94"/>
    </reaction>
</comment>
<evidence type="ECO:0000256" key="11">
    <source>
        <dbReference type="ARBA" id="ARBA00069372"/>
    </source>
</evidence>
<feature type="binding site" evidence="13">
    <location>
        <position position="11"/>
    </location>
    <ligand>
        <name>NADPH</name>
        <dbReference type="ChEBI" id="CHEBI:57783"/>
    </ligand>
</feature>
<dbReference type="NCBIfam" id="NF000940">
    <property type="entry name" value="PRK00094.1-2"/>
    <property type="match status" value="1"/>
</dbReference>
<dbReference type="AlphaFoldDB" id="A0A7V1PVW9"/>
<comment type="function">
    <text evidence="13">Catalyzes the reduction of the glycolytic intermediate dihydroxyacetone phosphate (DHAP) to sn-glycerol 3-phosphate (G3P), the key precursor for phospholipid synthesis.</text>
</comment>
<evidence type="ECO:0000256" key="5">
    <source>
        <dbReference type="ARBA" id="ARBA00023027"/>
    </source>
</evidence>
<dbReference type="UniPathway" id="UPA00940"/>
<comment type="similarity">
    <text evidence="1 13 17">Belongs to the NAD-dependent glycerol-3-phosphate dehydrogenase family.</text>
</comment>
<keyword evidence="8 13" id="KW-1208">Phospholipid metabolism</keyword>
<dbReference type="GO" id="GO:0005975">
    <property type="term" value="P:carbohydrate metabolic process"/>
    <property type="evidence" value="ECO:0007669"/>
    <property type="project" value="InterPro"/>
</dbReference>
<evidence type="ECO:0000313" key="20">
    <source>
        <dbReference type="EMBL" id="HED11012.1"/>
    </source>
</evidence>
<keyword evidence="3 13" id="KW-0521">NADP</keyword>
<evidence type="ECO:0000256" key="15">
    <source>
        <dbReference type="PIRSR" id="PIRSR000114-2"/>
    </source>
</evidence>
<evidence type="ECO:0000256" key="8">
    <source>
        <dbReference type="ARBA" id="ARBA00023264"/>
    </source>
</evidence>
<dbReference type="SUPFAM" id="SSF48179">
    <property type="entry name" value="6-phosphogluconate dehydrogenase C-terminal domain-like"/>
    <property type="match status" value="1"/>
</dbReference>
<evidence type="ECO:0000256" key="14">
    <source>
        <dbReference type="PIRSR" id="PIRSR000114-1"/>
    </source>
</evidence>
<comment type="caution">
    <text evidence="20">The sequence shown here is derived from an EMBL/GenBank/DDBJ whole genome shotgun (WGS) entry which is preliminary data.</text>
</comment>
<dbReference type="GO" id="GO:0008654">
    <property type="term" value="P:phospholipid biosynthetic process"/>
    <property type="evidence" value="ECO:0007669"/>
    <property type="project" value="UniProtKB-KW"/>
</dbReference>
<feature type="binding site" evidence="13">
    <location>
        <position position="48"/>
    </location>
    <ligand>
        <name>NADPH</name>
        <dbReference type="ChEBI" id="CHEBI:57783"/>
    </ligand>
</feature>
<dbReference type="InterPro" id="IPR011128">
    <property type="entry name" value="G3P_DH_NAD-dep_N"/>
</dbReference>
<dbReference type="FunFam" id="3.40.50.720:FF:000019">
    <property type="entry name" value="Glycerol-3-phosphate dehydrogenase [NAD(P)+]"/>
    <property type="match status" value="1"/>
</dbReference>
<keyword evidence="6 13" id="KW-0443">Lipid metabolism</keyword>
<dbReference type="Gene3D" id="3.40.50.720">
    <property type="entry name" value="NAD(P)-binding Rossmann-like Domain"/>
    <property type="match status" value="1"/>
</dbReference>
<keyword evidence="13" id="KW-0547">Nucleotide-binding</keyword>
<evidence type="ECO:0000256" key="10">
    <source>
        <dbReference type="ARBA" id="ARBA00066687"/>
    </source>
</evidence>
<accession>A0A7V1PVW9</accession>
<feature type="binding site" evidence="13">
    <location>
        <position position="31"/>
    </location>
    <ligand>
        <name>NADPH</name>
        <dbReference type="ChEBI" id="CHEBI:57783"/>
    </ligand>
</feature>
<dbReference type="PANTHER" id="PTHR11728">
    <property type="entry name" value="GLYCEROL-3-PHOSPHATE DEHYDROGENASE"/>
    <property type="match status" value="1"/>
</dbReference>
<protein>
    <recommendedName>
        <fullName evidence="11 13">Glycerol-3-phosphate dehydrogenase [NAD(P)+]</fullName>
        <ecNumber evidence="10 13">1.1.1.94</ecNumber>
    </recommendedName>
    <alternativeName>
        <fullName evidence="13">NAD(P)(+)-dependent glycerol-3-phosphate dehydrogenase</fullName>
    </alternativeName>
    <alternativeName>
        <fullName evidence="12 13">NAD(P)H-dependent dihydroxyacetone-phosphate reductase</fullName>
    </alternativeName>
</protein>
<dbReference type="PROSITE" id="PS00957">
    <property type="entry name" value="NAD_G3PDH"/>
    <property type="match status" value="1"/>
</dbReference>
<dbReference type="SUPFAM" id="SSF51735">
    <property type="entry name" value="NAD(P)-binding Rossmann-fold domains"/>
    <property type="match status" value="1"/>
</dbReference>
<feature type="binding site" evidence="15">
    <location>
        <begin position="255"/>
        <end position="256"/>
    </location>
    <ligand>
        <name>substrate</name>
    </ligand>
</feature>
<keyword evidence="2 13" id="KW-0444">Lipid biosynthesis</keyword>
<feature type="binding site" evidence="13">
    <location>
        <position position="106"/>
    </location>
    <ligand>
        <name>sn-glycerol 3-phosphate</name>
        <dbReference type="ChEBI" id="CHEBI:57597"/>
    </ligand>
</feature>
<feature type="binding site" evidence="13">
    <location>
        <position position="244"/>
    </location>
    <ligand>
        <name>sn-glycerol 3-phosphate</name>
        <dbReference type="ChEBI" id="CHEBI:57597"/>
    </ligand>
</feature>
<feature type="binding site" evidence="13">
    <location>
        <position position="255"/>
    </location>
    <ligand>
        <name>NADPH</name>
        <dbReference type="ChEBI" id="CHEBI:57783"/>
    </ligand>
</feature>
<dbReference type="PRINTS" id="PR00077">
    <property type="entry name" value="GPDHDRGNASE"/>
</dbReference>
<sequence>MKVAMIGSGSWGTALALVLNENKHEVVCWTKDDKVVETVRESGENSRYLPGIKIPASISFTSNLEESMRGADMVINAVPSQVSRDVISKIPEKYFTDKQIWVTVSKGIENNTYKRVSEVIAEAGGIDPRRVVALSGPSHAEEVARRIPTAIVSASIELDSARKVQDAFMTPYFRVYANDDVTGVELGGALKNIIALAAGICDGAGFGDNTKAALITRGLVEMNRLGKKMGARSDTFAGLSGMGDLIVTCMSQHSRNRYVGEQIGKGRSLQEILDEMVMVAEGVKTTLSAYELSQKYKVEMPITEQIYLTLFENKPPHDAMVDLMTRESKVEDWGKSQ</sequence>
<feature type="binding site" evidence="13">
    <location>
        <position position="279"/>
    </location>
    <ligand>
        <name>NADPH</name>
        <dbReference type="ChEBI" id="CHEBI:57783"/>
    </ligand>
</feature>
<feature type="binding site" evidence="13">
    <location>
        <position position="106"/>
    </location>
    <ligand>
        <name>NADPH</name>
        <dbReference type="ChEBI" id="CHEBI:57783"/>
    </ligand>
</feature>
<name>A0A7V1PVW9_CALAY</name>
<dbReference type="HAMAP" id="MF_00394">
    <property type="entry name" value="NAD_Glyc3P_dehydrog"/>
    <property type="match status" value="1"/>
</dbReference>
<keyword evidence="5 13" id="KW-0520">NAD</keyword>
<comment type="pathway">
    <text evidence="13">Membrane lipid metabolism; glycerophospholipid metabolism.</text>
</comment>
<feature type="binding site" evidence="16">
    <location>
        <begin position="7"/>
        <end position="12"/>
    </location>
    <ligand>
        <name>NAD(+)</name>
        <dbReference type="ChEBI" id="CHEBI:57540"/>
    </ligand>
</feature>
<dbReference type="GO" id="GO:0005829">
    <property type="term" value="C:cytosol"/>
    <property type="evidence" value="ECO:0007669"/>
    <property type="project" value="TreeGrafter"/>
</dbReference>
<proteinExistence type="inferred from homology"/>
<evidence type="ECO:0000259" key="19">
    <source>
        <dbReference type="Pfam" id="PF07479"/>
    </source>
</evidence>
<feature type="binding site" evidence="15">
    <location>
        <position position="106"/>
    </location>
    <ligand>
        <name>substrate</name>
    </ligand>
</feature>
<dbReference type="GO" id="GO:0051287">
    <property type="term" value="F:NAD binding"/>
    <property type="evidence" value="ECO:0007669"/>
    <property type="project" value="InterPro"/>
</dbReference>
<dbReference type="PANTHER" id="PTHR11728:SF1">
    <property type="entry name" value="GLYCEROL-3-PHOSPHATE DEHYDROGENASE [NAD(+)] 2, CHLOROPLASTIC"/>
    <property type="match status" value="1"/>
</dbReference>
<dbReference type="Proteomes" id="UP000886005">
    <property type="component" value="Unassembled WGS sequence"/>
</dbReference>
<dbReference type="GO" id="GO:0046167">
    <property type="term" value="P:glycerol-3-phosphate biosynthetic process"/>
    <property type="evidence" value="ECO:0007669"/>
    <property type="project" value="UniProtKB-UniRule"/>
</dbReference>
<organism evidence="20">
    <name type="scientific">Caldithrix abyssi</name>
    <dbReference type="NCBI Taxonomy" id="187145"/>
    <lineage>
        <taxon>Bacteria</taxon>
        <taxon>Pseudomonadati</taxon>
        <taxon>Calditrichota</taxon>
        <taxon>Calditrichia</taxon>
        <taxon>Calditrichales</taxon>
        <taxon>Calditrichaceae</taxon>
        <taxon>Caldithrix</taxon>
    </lineage>
</organism>
<dbReference type="EC" id="1.1.1.94" evidence="10 13"/>
<reference evidence="20" key="1">
    <citation type="journal article" date="2020" name="mSystems">
        <title>Genome- and Community-Level Interaction Insights into Carbon Utilization and Element Cycling Functions of Hydrothermarchaeota in Hydrothermal Sediment.</title>
        <authorList>
            <person name="Zhou Z."/>
            <person name="Liu Y."/>
            <person name="Xu W."/>
            <person name="Pan J."/>
            <person name="Luo Z.H."/>
            <person name="Li M."/>
        </authorList>
    </citation>
    <scope>NUCLEOTIDE SEQUENCE [LARGE SCALE GENOMIC DNA]</scope>
    <source>
        <strain evidence="20">HyVt-456</strain>
    </source>
</reference>
<dbReference type="InterPro" id="IPR006168">
    <property type="entry name" value="G3P_DH_NAD-dep"/>
</dbReference>
<feature type="domain" description="Glycerol-3-phosphate dehydrogenase NAD-dependent C-terminal" evidence="19">
    <location>
        <begin position="180"/>
        <end position="320"/>
    </location>
</feature>
<feature type="binding site" evidence="13">
    <location>
        <position position="10"/>
    </location>
    <ligand>
        <name>NADPH</name>
        <dbReference type="ChEBI" id="CHEBI:57783"/>
    </ligand>
</feature>
<evidence type="ECO:0000256" key="9">
    <source>
        <dbReference type="ARBA" id="ARBA00052716"/>
    </source>
</evidence>
<dbReference type="PIRSF" id="PIRSF000114">
    <property type="entry name" value="Glycerol-3-P_dh"/>
    <property type="match status" value="1"/>
</dbReference>
<evidence type="ECO:0000256" key="4">
    <source>
        <dbReference type="ARBA" id="ARBA00023002"/>
    </source>
</evidence>
<evidence type="ECO:0000256" key="2">
    <source>
        <dbReference type="ARBA" id="ARBA00022516"/>
    </source>
</evidence>
<comment type="catalytic activity">
    <reaction evidence="9">
        <text>sn-glycerol 3-phosphate + NADP(+) = dihydroxyacetone phosphate + NADPH + H(+)</text>
        <dbReference type="Rhea" id="RHEA:11096"/>
        <dbReference type="ChEBI" id="CHEBI:15378"/>
        <dbReference type="ChEBI" id="CHEBI:57597"/>
        <dbReference type="ChEBI" id="CHEBI:57642"/>
        <dbReference type="ChEBI" id="CHEBI:57783"/>
        <dbReference type="ChEBI" id="CHEBI:58349"/>
        <dbReference type="EC" id="1.1.1.94"/>
    </reaction>
    <physiologicalReaction direction="right-to-left" evidence="9">
        <dbReference type="Rhea" id="RHEA:11098"/>
    </physiologicalReaction>
</comment>
<feature type="binding site" evidence="13">
    <location>
        <position position="191"/>
    </location>
    <ligand>
        <name>sn-glycerol 3-phosphate</name>
        <dbReference type="ChEBI" id="CHEBI:57597"/>
    </ligand>
</feature>
<keyword evidence="7 13" id="KW-0594">Phospholipid biosynthesis</keyword>
<feature type="binding site" evidence="13">
    <location>
        <position position="138"/>
    </location>
    <ligand>
        <name>sn-glycerol 3-phosphate</name>
        <dbReference type="ChEBI" id="CHEBI:57597"/>
    </ligand>
</feature>
<feature type="domain" description="Glycerol-3-phosphate dehydrogenase NAD-dependent N-terminal" evidence="18">
    <location>
        <begin position="2"/>
        <end position="156"/>
    </location>
</feature>
<evidence type="ECO:0000256" key="12">
    <source>
        <dbReference type="ARBA" id="ARBA00080511"/>
    </source>
</evidence>
<feature type="binding site" evidence="16">
    <location>
        <position position="140"/>
    </location>
    <ligand>
        <name>NAD(+)</name>
        <dbReference type="ChEBI" id="CHEBI:57540"/>
    </ligand>
</feature>
<evidence type="ECO:0000259" key="18">
    <source>
        <dbReference type="Pfam" id="PF01210"/>
    </source>
</evidence>
<evidence type="ECO:0000256" key="3">
    <source>
        <dbReference type="ARBA" id="ARBA00022857"/>
    </source>
</evidence>
<gene>
    <name evidence="13" type="primary">gpsA</name>
    <name evidence="20" type="ORF">ENJ10_10010</name>
</gene>
<dbReference type="EMBL" id="DRLD01000273">
    <property type="protein sequence ID" value="HED11012.1"/>
    <property type="molecule type" value="Genomic_DNA"/>
</dbReference>
<feature type="binding site" evidence="13">
    <location>
        <position position="255"/>
    </location>
    <ligand>
        <name>sn-glycerol 3-phosphate</name>
        <dbReference type="ChEBI" id="CHEBI:57597"/>
    </ligand>
</feature>
<feature type="binding site" evidence="13">
    <location>
        <position position="136"/>
    </location>
    <ligand>
        <name>sn-glycerol 3-phosphate</name>
        <dbReference type="ChEBI" id="CHEBI:57597"/>
    </ligand>
</feature>
<feature type="binding site" evidence="13">
    <location>
        <position position="254"/>
    </location>
    <ligand>
        <name>sn-glycerol 3-phosphate</name>
        <dbReference type="ChEBI" id="CHEBI:57597"/>
    </ligand>
</feature>
<dbReference type="GO" id="GO:0047952">
    <property type="term" value="F:glycerol-3-phosphate dehydrogenase [NAD(P)+] activity"/>
    <property type="evidence" value="ECO:0007669"/>
    <property type="project" value="UniProtKB-UniRule"/>
</dbReference>
<evidence type="ECO:0000256" key="1">
    <source>
        <dbReference type="ARBA" id="ARBA00011009"/>
    </source>
</evidence>
<evidence type="ECO:0000256" key="13">
    <source>
        <dbReference type="HAMAP-Rule" id="MF_00394"/>
    </source>
</evidence>
<feature type="binding site" evidence="16">
    <location>
        <position position="255"/>
    </location>
    <ligand>
        <name>NAD(+)</name>
        <dbReference type="ChEBI" id="CHEBI:57540"/>
    </ligand>
</feature>
<keyword evidence="4 13" id="KW-0560">Oxidoreductase</keyword>
<dbReference type="FunFam" id="1.10.1040.10:FF:000001">
    <property type="entry name" value="Glycerol-3-phosphate dehydrogenase [NAD(P)+]"/>
    <property type="match status" value="1"/>
</dbReference>
<dbReference type="Pfam" id="PF01210">
    <property type="entry name" value="NAD_Gly3P_dh_N"/>
    <property type="match status" value="1"/>
</dbReference>
<dbReference type="InterPro" id="IPR036291">
    <property type="entry name" value="NAD(P)-bd_dom_sf"/>
</dbReference>
<dbReference type="InterPro" id="IPR008927">
    <property type="entry name" value="6-PGluconate_DH-like_C_sf"/>
</dbReference>
<dbReference type="NCBIfam" id="NF000942">
    <property type="entry name" value="PRK00094.1-4"/>
    <property type="match status" value="1"/>
</dbReference>
<dbReference type="NCBIfam" id="NF000941">
    <property type="entry name" value="PRK00094.1-3"/>
    <property type="match status" value="1"/>
</dbReference>
<dbReference type="InterPro" id="IPR013328">
    <property type="entry name" value="6PGD_dom2"/>
</dbReference>
<feature type="binding site" evidence="13">
    <location>
        <position position="140"/>
    </location>
    <ligand>
        <name>NADPH</name>
        <dbReference type="ChEBI" id="CHEBI:57783"/>
    </ligand>
</feature>
<dbReference type="GO" id="GO:0046168">
    <property type="term" value="P:glycerol-3-phosphate catabolic process"/>
    <property type="evidence" value="ECO:0007669"/>
    <property type="project" value="InterPro"/>
</dbReference>
<dbReference type="GO" id="GO:0006650">
    <property type="term" value="P:glycerophospholipid metabolic process"/>
    <property type="evidence" value="ECO:0007669"/>
    <property type="project" value="UniProtKB-UniRule"/>
</dbReference>
<feature type="binding site" evidence="13">
    <location>
        <position position="281"/>
    </location>
    <ligand>
        <name>NADPH</name>
        <dbReference type="ChEBI" id="CHEBI:57783"/>
    </ligand>
</feature>
<feature type="active site" description="Proton acceptor" evidence="13 14">
    <location>
        <position position="191"/>
    </location>
</feature>
<keyword evidence="13" id="KW-0963">Cytoplasm</keyword>
<dbReference type="Gene3D" id="1.10.1040.10">
    <property type="entry name" value="N-(1-d-carboxylethyl)-l-norvaline Dehydrogenase, domain 2"/>
    <property type="match status" value="1"/>
</dbReference>
<evidence type="ECO:0000256" key="17">
    <source>
        <dbReference type="RuleBase" id="RU000437"/>
    </source>
</evidence>
<feature type="binding site" evidence="13">
    <location>
        <position position="256"/>
    </location>
    <ligand>
        <name>sn-glycerol 3-phosphate</name>
        <dbReference type="ChEBI" id="CHEBI:57597"/>
    </ligand>
</feature>
<evidence type="ECO:0000256" key="6">
    <source>
        <dbReference type="ARBA" id="ARBA00023098"/>
    </source>
</evidence>
<dbReference type="Pfam" id="PF07479">
    <property type="entry name" value="NAD_Gly3P_dh_C"/>
    <property type="match status" value="1"/>
</dbReference>
<evidence type="ECO:0000256" key="7">
    <source>
        <dbReference type="ARBA" id="ARBA00023209"/>
    </source>
</evidence>
<comment type="subcellular location">
    <subcellularLocation>
        <location evidence="13">Cytoplasm</location>
    </subcellularLocation>
</comment>
<evidence type="ECO:0000256" key="16">
    <source>
        <dbReference type="PIRSR" id="PIRSR000114-3"/>
    </source>
</evidence>
<comment type="caution">
    <text evidence="13">Lacks conserved residue(s) required for the propagation of feature annotation.</text>
</comment>